<evidence type="ECO:0000313" key="2">
    <source>
        <dbReference type="WBParaSite" id="PS1159_v2.g17574.t1"/>
    </source>
</evidence>
<dbReference type="Proteomes" id="UP000887580">
    <property type="component" value="Unplaced"/>
</dbReference>
<organism evidence="1 2">
    <name type="scientific">Panagrolaimus sp. PS1159</name>
    <dbReference type="NCBI Taxonomy" id="55785"/>
    <lineage>
        <taxon>Eukaryota</taxon>
        <taxon>Metazoa</taxon>
        <taxon>Ecdysozoa</taxon>
        <taxon>Nematoda</taxon>
        <taxon>Chromadorea</taxon>
        <taxon>Rhabditida</taxon>
        <taxon>Tylenchina</taxon>
        <taxon>Panagrolaimomorpha</taxon>
        <taxon>Panagrolaimoidea</taxon>
        <taxon>Panagrolaimidae</taxon>
        <taxon>Panagrolaimus</taxon>
    </lineage>
</organism>
<protein>
    <submittedName>
        <fullName evidence="2">ATP synthase mitochondrial F1 complex assembly factor 2</fullName>
    </submittedName>
</protein>
<sequence>PLALAVAQEWDAQKDFIHKSHMLLTGLSFTAMDNPFEDTKETLTSKIMEFFDTDTLLYFDGETQNLEKMQNERWGAIIKWANDTHGLNLRATNGLSEPPQITDQCRENVKRWLLSNNIWALNGLNYGTEAGKSILIMMALVAARITATEAAELSRLEQMYQAKIWGNVEWSHDIEHQTLCSRLSASALFYYFTSNFDVKKEISSSATA</sequence>
<reference evidence="2" key="1">
    <citation type="submission" date="2022-11" db="UniProtKB">
        <authorList>
            <consortium name="WormBaseParasite"/>
        </authorList>
    </citation>
    <scope>IDENTIFICATION</scope>
</reference>
<proteinExistence type="predicted"/>
<dbReference type="WBParaSite" id="PS1159_v2.g17574.t1">
    <property type="protein sequence ID" value="PS1159_v2.g17574.t1"/>
    <property type="gene ID" value="PS1159_v2.g17574"/>
</dbReference>
<name>A0AC35FHJ8_9BILA</name>
<accession>A0AC35FHJ8</accession>
<evidence type="ECO:0000313" key="1">
    <source>
        <dbReference type="Proteomes" id="UP000887580"/>
    </source>
</evidence>